<evidence type="ECO:0000256" key="4">
    <source>
        <dbReference type="ARBA" id="ARBA00023163"/>
    </source>
</evidence>
<keyword evidence="8" id="KW-1185">Reference proteome</keyword>
<organism evidence="7 8">
    <name type="scientific">Paenibacillus dendritiformis C454</name>
    <dbReference type="NCBI Taxonomy" id="1131935"/>
    <lineage>
        <taxon>Bacteria</taxon>
        <taxon>Bacillati</taxon>
        <taxon>Bacillota</taxon>
        <taxon>Bacilli</taxon>
        <taxon>Bacillales</taxon>
        <taxon>Paenibacillaceae</taxon>
        <taxon>Paenibacillus</taxon>
    </lineage>
</organism>
<dbReference type="InterPro" id="IPR009057">
    <property type="entry name" value="Homeodomain-like_sf"/>
</dbReference>
<dbReference type="PROSITE" id="PS50983">
    <property type="entry name" value="FE_B12_PBP"/>
    <property type="match status" value="1"/>
</dbReference>
<dbReference type="GO" id="GO:0043565">
    <property type="term" value="F:sequence-specific DNA binding"/>
    <property type="evidence" value="ECO:0007669"/>
    <property type="project" value="InterPro"/>
</dbReference>
<dbReference type="OrthoDB" id="2490497at2"/>
<proteinExistence type="predicted"/>
<dbReference type="PROSITE" id="PS01124">
    <property type="entry name" value="HTH_ARAC_FAMILY_2"/>
    <property type="match status" value="1"/>
</dbReference>
<dbReference type="SUPFAM" id="SSF46689">
    <property type="entry name" value="Homeodomain-like"/>
    <property type="match status" value="2"/>
</dbReference>
<dbReference type="Gene3D" id="1.10.10.60">
    <property type="entry name" value="Homeodomain-like"/>
    <property type="match status" value="2"/>
</dbReference>
<keyword evidence="2" id="KW-0238">DNA-binding</keyword>
<evidence type="ECO:0000259" key="6">
    <source>
        <dbReference type="PROSITE" id="PS50983"/>
    </source>
</evidence>
<protein>
    <submittedName>
        <fullName evidence="7">Fe3+-hydroxamate ABC transporter periplasmic protein</fullName>
    </submittedName>
</protein>
<dbReference type="Pfam" id="PF12833">
    <property type="entry name" value="HTH_18"/>
    <property type="match status" value="1"/>
</dbReference>
<keyword evidence="4" id="KW-0804">Transcription</keyword>
<dbReference type="InterPro" id="IPR002491">
    <property type="entry name" value="ABC_transptr_periplasmic_BD"/>
</dbReference>
<dbReference type="PROSITE" id="PS00041">
    <property type="entry name" value="HTH_ARAC_FAMILY_1"/>
    <property type="match status" value="1"/>
</dbReference>
<keyword evidence="1" id="KW-0805">Transcription regulation</keyword>
<dbReference type="Gene3D" id="3.40.50.1980">
    <property type="entry name" value="Nitrogenase molybdenum iron protein domain"/>
    <property type="match status" value="2"/>
</dbReference>
<accession>H3SGR7</accession>
<evidence type="ECO:0000259" key="5">
    <source>
        <dbReference type="PROSITE" id="PS01124"/>
    </source>
</evidence>
<dbReference type="InterPro" id="IPR050204">
    <property type="entry name" value="AraC_XylS_family_regulators"/>
</dbReference>
<dbReference type="AlphaFoldDB" id="H3SGR7"/>
<evidence type="ECO:0000313" key="7">
    <source>
        <dbReference type="EMBL" id="EHQ61714.1"/>
    </source>
</evidence>
<evidence type="ECO:0000256" key="3">
    <source>
        <dbReference type="ARBA" id="ARBA00023159"/>
    </source>
</evidence>
<reference evidence="7 8" key="1">
    <citation type="journal article" date="2012" name="J. Bacteriol.">
        <title>Genome Sequence of the Pattern-Forming Social Bacterium Paenibacillus dendritiformis C454 Chiral Morphotype.</title>
        <authorList>
            <person name="Sirota-Madi A."/>
            <person name="Olender T."/>
            <person name="Helman Y."/>
            <person name="Brainis I."/>
            <person name="Finkelshtein A."/>
            <person name="Roth D."/>
            <person name="Hagai E."/>
            <person name="Leshkowitz D."/>
            <person name="Brodsky L."/>
            <person name="Galatenko V."/>
            <person name="Nikolaev V."/>
            <person name="Gutnick D.L."/>
            <person name="Lancet D."/>
            <person name="Ben-Jacob E."/>
        </authorList>
    </citation>
    <scope>NUCLEOTIDE SEQUENCE [LARGE SCALE GENOMIC DNA]</scope>
    <source>
        <strain evidence="7 8">C454</strain>
    </source>
</reference>
<evidence type="ECO:0000256" key="1">
    <source>
        <dbReference type="ARBA" id="ARBA00023015"/>
    </source>
</evidence>
<dbReference type="GO" id="GO:0003700">
    <property type="term" value="F:DNA-binding transcription factor activity"/>
    <property type="evidence" value="ECO:0007669"/>
    <property type="project" value="InterPro"/>
</dbReference>
<dbReference type="SUPFAM" id="SSF53807">
    <property type="entry name" value="Helical backbone' metal receptor"/>
    <property type="match status" value="1"/>
</dbReference>
<dbReference type="PATRIC" id="fig|1131935.3.peg.2812"/>
<dbReference type="PANTHER" id="PTHR46796">
    <property type="entry name" value="HTH-TYPE TRANSCRIPTIONAL ACTIVATOR RHAS-RELATED"/>
    <property type="match status" value="1"/>
</dbReference>
<dbReference type="InterPro" id="IPR018062">
    <property type="entry name" value="HTH_AraC-typ_CS"/>
</dbReference>
<evidence type="ECO:0000313" key="8">
    <source>
        <dbReference type="Proteomes" id="UP000003900"/>
    </source>
</evidence>
<comment type="caution">
    <text evidence="7">The sequence shown here is derived from an EMBL/GenBank/DDBJ whole genome shotgun (WGS) entry which is preliminary data.</text>
</comment>
<dbReference type="SMART" id="SM00342">
    <property type="entry name" value="HTH_ARAC"/>
    <property type="match status" value="1"/>
</dbReference>
<dbReference type="Pfam" id="PF01497">
    <property type="entry name" value="Peripla_BP_2"/>
    <property type="match status" value="1"/>
</dbReference>
<feature type="domain" description="HTH araC/xylS-type" evidence="5">
    <location>
        <begin position="170"/>
        <end position="268"/>
    </location>
</feature>
<dbReference type="InterPro" id="IPR018060">
    <property type="entry name" value="HTH_AraC"/>
</dbReference>
<gene>
    <name evidence="7" type="ORF">PDENDC454_13610</name>
</gene>
<dbReference type="SUPFAM" id="SSF51215">
    <property type="entry name" value="Regulatory protein AraC"/>
    <property type="match status" value="1"/>
</dbReference>
<sequence length="547" mass="61153">MQKSPSARIGLTLALDSFYIPVRVTEWGEPTGDDALEAAAPLFRILIVSGGNGMLRINGVQHELSRGSAVLCDAGPSLELQPNPDSPLRGILIDYRGLTAGGSAANGLKHPVPLHRCPAKVIQLACELERAWREPQPDKPLRAQQLFIELLAELYSELESRLEPASDWVEQALHYMESRYSDDLTREHMAALAHVSPEHFSRTFRKRTGRTFNAHLTLLRIRSAQRRLLTGAPDLTTLAQEVGYKDSFYLSRKFKQAVGISPTAYQRKRRRIAALNLNHTASLLALDVMPELGVYSSWLEQMQLGSNQAIGPRLNPYGHTRAAYCEAIAAAKPDVIINYSTAEENGSLLPVAPVLGLPFKTMNWREQFCLIADIADKRLQAERWLAHYDERIGRGNLLLDRALGSRGTAIVWEIGSQAAYCFGSSFGRGCHILYEDLGFRPPSRLLELDIATRGYIEADIESIPSFTADYIFIVALPSAPGSRQRIRRLFQSSEWLDMDSVRNHRVYVMNQPELFFGYDPISSQAQLSELLRALTSQKCMTGHHFKA</sequence>
<dbReference type="EMBL" id="AHKH01000031">
    <property type="protein sequence ID" value="EHQ61714.1"/>
    <property type="molecule type" value="Genomic_DNA"/>
</dbReference>
<dbReference type="InterPro" id="IPR037923">
    <property type="entry name" value="HTH-like"/>
</dbReference>
<name>H3SGR7_9BACL</name>
<keyword evidence="3" id="KW-0010">Activator</keyword>
<evidence type="ECO:0000256" key="2">
    <source>
        <dbReference type="ARBA" id="ARBA00023125"/>
    </source>
</evidence>
<dbReference type="STRING" id="1131935.PDENDC454_13610"/>
<dbReference type="Proteomes" id="UP000003900">
    <property type="component" value="Unassembled WGS sequence"/>
</dbReference>
<feature type="domain" description="Fe/B12 periplasmic-binding" evidence="6">
    <location>
        <begin position="271"/>
        <end position="538"/>
    </location>
</feature>